<dbReference type="GO" id="GO:0033165">
    <property type="term" value="C:interphotoreceptor matrix"/>
    <property type="evidence" value="ECO:0007669"/>
    <property type="project" value="UniProtKB-SubCell"/>
</dbReference>
<feature type="compositionally biased region" description="Basic and acidic residues" evidence="17">
    <location>
        <begin position="164"/>
        <end position="182"/>
    </location>
</feature>
<evidence type="ECO:0000256" key="16">
    <source>
        <dbReference type="ARBA" id="ARBA00045407"/>
    </source>
</evidence>
<evidence type="ECO:0000256" key="1">
    <source>
        <dbReference type="ARBA" id="ARBA00004437"/>
    </source>
</evidence>
<keyword evidence="9" id="KW-0730">Sialic acid</keyword>
<dbReference type="GO" id="GO:0008201">
    <property type="term" value="F:heparin binding"/>
    <property type="evidence" value="ECO:0007669"/>
    <property type="project" value="UniProtKB-KW"/>
</dbReference>
<comment type="function">
    <text evidence="16">Chondroitin sulfate-, heparin- and hyaluronan-binding protein. May serve to form a basic macromolecular scaffold comprising the insoluble interphotoreceptor matrix.</text>
</comment>
<keyword evidence="10" id="KW-0675">Receptor</keyword>
<dbReference type="InterPro" id="IPR000082">
    <property type="entry name" value="SEA_dom"/>
</dbReference>
<feature type="region of interest" description="Disordered" evidence="17">
    <location>
        <begin position="441"/>
        <end position="481"/>
    </location>
</feature>
<feature type="region of interest" description="Disordered" evidence="17">
    <location>
        <begin position="494"/>
        <end position="522"/>
    </location>
</feature>
<feature type="compositionally biased region" description="Basic and acidic residues" evidence="17">
    <location>
        <begin position="29"/>
        <end position="49"/>
    </location>
</feature>
<evidence type="ECO:0000256" key="14">
    <source>
        <dbReference type="ARBA" id="ARBA00040753"/>
    </source>
</evidence>
<reference evidence="20" key="3">
    <citation type="submission" date="2025-09" db="UniProtKB">
        <authorList>
            <consortium name="Ensembl"/>
        </authorList>
    </citation>
    <scope>IDENTIFICATION</scope>
    <source>
        <strain evidence="20">broiler</strain>
    </source>
</reference>
<keyword evidence="4" id="KW-0964">Secreted</keyword>
<keyword evidence="7 18" id="KW-0732">Signal</keyword>
<evidence type="ECO:0000256" key="3">
    <source>
        <dbReference type="ARBA" id="ARBA00004593"/>
    </source>
</evidence>
<dbReference type="GO" id="GO:0007601">
    <property type="term" value="P:visual perception"/>
    <property type="evidence" value="ECO:0007669"/>
    <property type="project" value="InterPro"/>
</dbReference>
<feature type="domain" description="SEA" evidence="19">
    <location>
        <begin position="735"/>
        <end position="848"/>
    </location>
</feature>
<evidence type="ECO:0000259" key="19">
    <source>
        <dbReference type="PROSITE" id="PS50024"/>
    </source>
</evidence>
<name>A0A8V0XFC7_CHICK</name>
<dbReference type="SMART" id="SM00200">
    <property type="entry name" value="SEA"/>
    <property type="match status" value="2"/>
</dbReference>
<evidence type="ECO:0000256" key="12">
    <source>
        <dbReference type="ARBA" id="ARBA00023273"/>
    </source>
</evidence>
<keyword evidence="21" id="KW-1185">Reference proteome</keyword>
<evidence type="ECO:0000256" key="10">
    <source>
        <dbReference type="ARBA" id="ARBA00023170"/>
    </source>
</evidence>
<evidence type="ECO:0000256" key="13">
    <source>
        <dbReference type="ARBA" id="ARBA00023290"/>
    </source>
</evidence>
<feature type="signal peptide" evidence="18">
    <location>
        <begin position="1"/>
        <end position="20"/>
    </location>
</feature>
<dbReference type="Pfam" id="PF01390">
    <property type="entry name" value="SEA"/>
    <property type="match status" value="2"/>
</dbReference>
<evidence type="ECO:0000256" key="17">
    <source>
        <dbReference type="SAM" id="MobiDB-lite"/>
    </source>
</evidence>
<feature type="domain" description="SEA" evidence="19">
    <location>
        <begin position="231"/>
        <end position="356"/>
    </location>
</feature>
<dbReference type="InterPro" id="IPR039861">
    <property type="entry name" value="IMPG"/>
</dbReference>
<dbReference type="PROSITE" id="PS50024">
    <property type="entry name" value="SEA"/>
    <property type="match status" value="2"/>
</dbReference>
<dbReference type="AlphaFoldDB" id="A0A8V0XFC7"/>
<feature type="chain" id="PRO_5036457826" description="Interphotoreceptor matrix proteoglycan 1" evidence="18">
    <location>
        <begin position="21"/>
        <end position="987"/>
    </location>
</feature>
<dbReference type="OrthoDB" id="9908153at2759"/>
<evidence type="ECO:0000256" key="9">
    <source>
        <dbReference type="ARBA" id="ARBA00022981"/>
    </source>
</evidence>
<keyword evidence="8" id="KW-0677">Repeat</keyword>
<dbReference type="InterPro" id="IPR036364">
    <property type="entry name" value="SEA_dom_sf"/>
</dbReference>
<evidence type="ECO:0000256" key="15">
    <source>
        <dbReference type="ARBA" id="ARBA00042018"/>
    </source>
</evidence>
<keyword evidence="5" id="KW-0272">Extracellular matrix</keyword>
<dbReference type="SUPFAM" id="SSF82671">
    <property type="entry name" value="SEA domain"/>
    <property type="match status" value="2"/>
</dbReference>
<evidence type="ECO:0000256" key="4">
    <source>
        <dbReference type="ARBA" id="ARBA00022525"/>
    </source>
</evidence>
<dbReference type="PANTHER" id="PTHR12199">
    <property type="entry name" value="INTERPHOTORECEPTOR MATRIX PROTEOGLYCAN"/>
    <property type="match status" value="1"/>
</dbReference>
<dbReference type="GO" id="GO:0001917">
    <property type="term" value="C:photoreceptor inner segment"/>
    <property type="evidence" value="ECO:0007669"/>
    <property type="project" value="UniProtKB-SubCell"/>
</dbReference>
<evidence type="ECO:0000256" key="6">
    <source>
        <dbReference type="ARBA" id="ARBA00022674"/>
    </source>
</evidence>
<protein>
    <recommendedName>
        <fullName evidence="14">Interphotoreceptor matrix proteoglycan 1</fullName>
    </recommendedName>
    <alternativeName>
        <fullName evidence="15">Sialoprotein associated with cones and rods</fullName>
    </alternativeName>
</protein>
<gene>
    <name evidence="20" type="primary">IMPG1</name>
</gene>
<evidence type="ECO:0000256" key="18">
    <source>
        <dbReference type="SAM" id="SignalP"/>
    </source>
</evidence>
<reference evidence="20" key="1">
    <citation type="submission" date="2020-11" db="EMBL/GenBank/DDBJ databases">
        <title>Gallus gallus (Chicken) genome, bGalGal1, GRCg7b, maternal haplotype autosomes + Z &amp; W.</title>
        <authorList>
            <person name="Warren W."/>
            <person name="Formenti G."/>
            <person name="Fedrigo O."/>
            <person name="Haase B."/>
            <person name="Mountcastle J."/>
            <person name="Balacco J."/>
            <person name="Tracey A."/>
            <person name="Schneider V."/>
            <person name="Okimoto R."/>
            <person name="Cheng H."/>
            <person name="Hawken R."/>
            <person name="Howe K."/>
            <person name="Jarvis E.D."/>
        </authorList>
    </citation>
    <scope>NUCLEOTIDE SEQUENCE [LARGE SCALE GENOMIC DNA]</scope>
    <source>
        <strain evidence="20">Broiler</strain>
    </source>
</reference>
<feature type="region of interest" description="Disordered" evidence="17">
    <location>
        <begin position="26"/>
        <end position="50"/>
    </location>
</feature>
<accession>A0A8V0XFC7</accession>
<evidence type="ECO:0000313" key="20">
    <source>
        <dbReference type="Ensembl" id="ENSGALP00010005397.1"/>
    </source>
</evidence>
<keyword evidence="6" id="KW-0358">Heparin-binding</keyword>
<feature type="compositionally biased region" description="Basic and acidic residues" evidence="17">
    <location>
        <begin position="466"/>
        <end position="477"/>
    </location>
</feature>
<evidence type="ECO:0000313" key="21">
    <source>
        <dbReference type="Proteomes" id="UP000000539"/>
    </source>
</evidence>
<dbReference type="Ensembl" id="ENSGALT00010009118.1">
    <property type="protein sequence ID" value="ENSGALP00010005397.1"/>
    <property type="gene ID" value="ENSGALG00010003935.1"/>
</dbReference>
<evidence type="ECO:0000256" key="5">
    <source>
        <dbReference type="ARBA" id="ARBA00022530"/>
    </source>
</evidence>
<feature type="region of interest" description="Disordered" evidence="17">
    <location>
        <begin position="164"/>
        <end position="191"/>
    </location>
</feature>
<evidence type="ECO:0000256" key="8">
    <source>
        <dbReference type="ARBA" id="ARBA00022737"/>
    </source>
</evidence>
<evidence type="ECO:0000256" key="11">
    <source>
        <dbReference type="ARBA" id="ARBA00023180"/>
    </source>
</evidence>
<dbReference type="Proteomes" id="UP000000539">
    <property type="component" value="Chromosome 3"/>
</dbReference>
<dbReference type="GO" id="GO:0001750">
    <property type="term" value="C:photoreceptor outer segment"/>
    <property type="evidence" value="ECO:0007669"/>
    <property type="project" value="UniProtKB-SubCell"/>
</dbReference>
<evidence type="ECO:0000256" key="2">
    <source>
        <dbReference type="ARBA" id="ARBA00004504"/>
    </source>
</evidence>
<sequence>MHLKTGLIFLAICLALQVQGSREIPSKTNHGEAKQLADASGSDKTERTTKRSRVSTIRRIFDMAKHRTKRSPFFSTGVKICPQESVKQILASHQAYYRLRVCQEAVWEAFRIFLDRIPDTSEYQNWVTACQRETFCIFDIGKNFSNSQEHLEIIQRRVKHRTFQERKDEISTDKTGGKKLEDIPSVSTGPPSASLSTYTLVPNGTLLNEIVNETKTPVKELGTNTVPELPAEQMVEFSVTLTDQEYTAELSDPNSPQYRQLAAKFQLQMQKIFEKLPGFKEIHVLGFKQKKEKDGSSSTIARYMVNFERDGSEIKSTADDMSTIGSNKVENEKVPLSAKEEREISATKLTVTDLQQLVATALHEDRSLPVDLGTLRFTDEPIKPSSDFDNDIQGMVTIPLAGPDLDDTISAELPLVYPSPITVDQTRDIFVDEFTTGITDLSREIGGPEDFDSNFITSEPAFPTKPSREPPHDRSPDTEDITTDYQRFTVPFSALVSTDSPAKPEDSYLPPPADESDSNDLITDESPTEQVITPAVYTTGSFTLPTFLQATDKDTEAEMKKELVGVTEPLFKEADRDSLSGQAVKMMDELESSGDDILVTTSTYKTLPFLIGSSDLFATQPEVTFAAALPPDQTLLPTVTSPFYSHSVVIDQSPEVPGTLMPAAASALPDRASTGVQDIAAELDGAGVKSTAVLDEAEHGSGYISVQTTEPAEVTQAPTLKYVTTSSMTTAAKGKELVVFFSLRVTNMHFSDDLFNRSSQEYKALEQQFMQLLLPYLQSNLTGFKQLEILNFRNGSVIVNSKMKFARTVPYNITEAVHCVLEDFCDAAAQHLNLEIDSYSLDIEPADQADPCKFMACDEFSKCIMNEWTKEADCLCKPGYASQDGLPCRSLCEMEPHLCDNGGKCELVPGRGAVCRRPTLSSPSSENAARINSAFEHDEAITSFCHTVCSVSACASSSSETTDQEALHRLENTIQYGGHQTSLQSQD</sequence>
<keyword evidence="11" id="KW-0325">Glycoprotein</keyword>
<keyword evidence="12" id="KW-0966">Cell projection</keyword>
<dbReference type="PANTHER" id="PTHR12199:SF3">
    <property type="entry name" value="INTERPHOTORECEPTOR MATRIX PROTEOGLYCAN 1"/>
    <property type="match status" value="1"/>
</dbReference>
<proteinExistence type="predicted"/>
<dbReference type="GeneTree" id="ENSGT00530000063503"/>
<comment type="subcellular location">
    <subcellularLocation>
        <location evidence="2">Cell projection</location>
        <location evidence="2">Cilium</location>
        <location evidence="2">Photoreceptor outer segment</location>
    </subcellularLocation>
    <subcellularLocation>
        <location evidence="1">Photoreceptor inner segment</location>
    </subcellularLocation>
    <subcellularLocation>
        <location evidence="3">Secreted</location>
        <location evidence="3">Extracellular space</location>
        <location evidence="3">Extracellular matrix</location>
        <location evidence="3">Interphotoreceptor matrix</location>
    </subcellularLocation>
</comment>
<organism evidence="20 21">
    <name type="scientific">Gallus gallus</name>
    <name type="common">Chicken</name>
    <dbReference type="NCBI Taxonomy" id="9031"/>
    <lineage>
        <taxon>Eukaryota</taxon>
        <taxon>Metazoa</taxon>
        <taxon>Chordata</taxon>
        <taxon>Craniata</taxon>
        <taxon>Vertebrata</taxon>
        <taxon>Euteleostomi</taxon>
        <taxon>Archelosauria</taxon>
        <taxon>Archosauria</taxon>
        <taxon>Dinosauria</taxon>
        <taxon>Saurischia</taxon>
        <taxon>Theropoda</taxon>
        <taxon>Coelurosauria</taxon>
        <taxon>Aves</taxon>
        <taxon>Neognathae</taxon>
        <taxon>Galloanserae</taxon>
        <taxon>Galliformes</taxon>
        <taxon>Phasianidae</taxon>
        <taxon>Phasianinae</taxon>
        <taxon>Gallus</taxon>
    </lineage>
</organism>
<dbReference type="Gene3D" id="3.30.70.960">
    <property type="entry name" value="SEA domain"/>
    <property type="match status" value="2"/>
</dbReference>
<dbReference type="GO" id="GO:0005540">
    <property type="term" value="F:hyaluronic acid binding"/>
    <property type="evidence" value="ECO:0007669"/>
    <property type="project" value="UniProtKB-KW"/>
</dbReference>
<reference evidence="20" key="2">
    <citation type="submission" date="2025-08" db="UniProtKB">
        <authorList>
            <consortium name="Ensembl"/>
        </authorList>
    </citation>
    <scope>IDENTIFICATION</scope>
    <source>
        <strain evidence="20">broiler</strain>
    </source>
</reference>
<keyword evidence="13" id="KW-0373">Hyaluronic acid</keyword>
<evidence type="ECO:0000256" key="7">
    <source>
        <dbReference type="ARBA" id="ARBA00022729"/>
    </source>
</evidence>